<evidence type="ECO:0000256" key="2">
    <source>
        <dbReference type="SAM" id="MobiDB-lite"/>
    </source>
</evidence>
<dbReference type="Pfam" id="PF05816">
    <property type="entry name" value="TelA"/>
    <property type="match status" value="1"/>
</dbReference>
<dbReference type="Proteomes" id="UP001595773">
    <property type="component" value="Unassembled WGS sequence"/>
</dbReference>
<reference evidence="4" key="1">
    <citation type="journal article" date="2019" name="Int. J. Syst. Evol. Microbiol.">
        <title>The Global Catalogue of Microorganisms (GCM) 10K type strain sequencing project: providing services to taxonomists for standard genome sequencing and annotation.</title>
        <authorList>
            <consortium name="The Broad Institute Genomics Platform"/>
            <consortium name="The Broad Institute Genome Sequencing Center for Infectious Disease"/>
            <person name="Wu L."/>
            <person name="Ma J."/>
        </authorList>
    </citation>
    <scope>NUCLEOTIDE SEQUENCE [LARGE SCALE GENOMIC DNA]</scope>
    <source>
        <strain evidence="4">CGMCC 1.10698</strain>
    </source>
</reference>
<feature type="compositionally biased region" description="Polar residues" evidence="2">
    <location>
        <begin position="80"/>
        <end position="112"/>
    </location>
</feature>
<name>A0ABV8QY94_9MICC</name>
<protein>
    <submittedName>
        <fullName evidence="3">Toxic anion resistance protein</fullName>
    </submittedName>
</protein>
<dbReference type="EMBL" id="JBHSCQ010000005">
    <property type="protein sequence ID" value="MFC4264638.1"/>
    <property type="molecule type" value="Genomic_DNA"/>
</dbReference>
<proteinExistence type="inferred from homology"/>
<dbReference type="PANTHER" id="PTHR38432">
    <property type="entry name" value="TELA-LIKE PROTEIN SAOUHSC_01408"/>
    <property type="match status" value="1"/>
</dbReference>
<feature type="region of interest" description="Disordered" evidence="2">
    <location>
        <begin position="78"/>
        <end position="112"/>
    </location>
</feature>
<organism evidence="3 4">
    <name type="scientific">Arthrobacter cryoconiti</name>
    <dbReference type="NCBI Taxonomy" id="748907"/>
    <lineage>
        <taxon>Bacteria</taxon>
        <taxon>Bacillati</taxon>
        <taxon>Actinomycetota</taxon>
        <taxon>Actinomycetes</taxon>
        <taxon>Micrococcales</taxon>
        <taxon>Micrococcaceae</taxon>
        <taxon>Arthrobacter</taxon>
    </lineage>
</organism>
<gene>
    <name evidence="3" type="ORF">ACFOW9_03385</name>
</gene>
<dbReference type="RefSeq" id="WP_230066264.1">
    <property type="nucleotide sequence ID" value="NZ_BAABLL010000019.1"/>
</dbReference>
<sequence>MTSPLTPPSDAEVSLVLKAPDAPEIVAPELAPGMVPVPVERQTEITRQASEYISEIATMDARSPDFSAKVDGISKLAGSEMTNSSDASSRMLERSSTSVAGAKRSGNSAQAQVAGTLNDLRTTVEDLTPNNADLSVGRKILGIIPGGNKLAKYFQKYESAQTQIDAIIKSLMAGQDELLKDNASLAGEKVKLWETMQSLSEYAVFAKALDAACVEKIDSTRASGAVEQAQKLEADVLFPIRQRHQDILTQLAVSVQGYLAMDLIRKNNLELIKGVDRARTTTISALRTAVIVAQALANQKMVLDQIDAINTTTNNMILKTSEMLKDQTVRIHQQAANSGVSVETLQKAFDNVFATMDAIDTFRASAAKNMEGTVQALEVGLAKAKPYLERSRQSDRE</sequence>
<comment type="caution">
    <text evidence="3">The sequence shown here is derived from an EMBL/GenBank/DDBJ whole genome shotgun (WGS) entry which is preliminary data.</text>
</comment>
<dbReference type="PANTHER" id="PTHR38432:SF1">
    <property type="entry name" value="TELA-LIKE PROTEIN SAOUHSC_01408"/>
    <property type="match status" value="1"/>
</dbReference>
<dbReference type="InterPro" id="IPR008863">
    <property type="entry name" value="Toxic_anion-R_TelA"/>
</dbReference>
<evidence type="ECO:0000313" key="4">
    <source>
        <dbReference type="Proteomes" id="UP001595773"/>
    </source>
</evidence>
<comment type="similarity">
    <text evidence="1">Belongs to the TelA family.</text>
</comment>
<accession>A0ABV8QY94</accession>
<keyword evidence="4" id="KW-1185">Reference proteome</keyword>
<evidence type="ECO:0000313" key="3">
    <source>
        <dbReference type="EMBL" id="MFC4264638.1"/>
    </source>
</evidence>
<evidence type="ECO:0000256" key="1">
    <source>
        <dbReference type="ARBA" id="ARBA00005541"/>
    </source>
</evidence>